<dbReference type="InterPro" id="IPR011006">
    <property type="entry name" value="CheY-like_superfamily"/>
</dbReference>
<dbReference type="GO" id="GO:0003700">
    <property type="term" value="F:DNA-binding transcription factor activity"/>
    <property type="evidence" value="ECO:0007669"/>
    <property type="project" value="InterPro"/>
</dbReference>
<evidence type="ECO:0000256" key="3">
    <source>
        <dbReference type="ARBA" id="ARBA00022553"/>
    </source>
</evidence>
<dbReference type="Gene3D" id="3.40.50.2300">
    <property type="match status" value="1"/>
</dbReference>
<dbReference type="Gene3D" id="1.10.287.130">
    <property type="match status" value="1"/>
</dbReference>
<keyword evidence="10" id="KW-0804">Transcription</keyword>
<dbReference type="InterPro" id="IPR011123">
    <property type="entry name" value="Y_Y_Y"/>
</dbReference>
<dbReference type="SMART" id="SM00448">
    <property type="entry name" value="REC"/>
    <property type="match status" value="1"/>
</dbReference>
<evidence type="ECO:0000259" key="15">
    <source>
        <dbReference type="PROSITE" id="PS50110"/>
    </source>
</evidence>
<dbReference type="InterPro" id="IPR009057">
    <property type="entry name" value="Homeodomain-like_sf"/>
</dbReference>
<dbReference type="Pfam" id="PF07494">
    <property type="entry name" value="Reg_prop"/>
    <property type="match status" value="6"/>
</dbReference>
<dbReference type="InterPro" id="IPR003594">
    <property type="entry name" value="HATPase_dom"/>
</dbReference>
<dbReference type="Pfam" id="PF12833">
    <property type="entry name" value="HTH_18"/>
    <property type="match status" value="1"/>
</dbReference>
<keyword evidence="12" id="KW-0472">Membrane</keyword>
<dbReference type="SMART" id="SM00388">
    <property type="entry name" value="HisKA"/>
    <property type="match status" value="1"/>
</dbReference>
<dbReference type="EMBL" id="FPIY01000006">
    <property type="protein sequence ID" value="SFW66184.1"/>
    <property type="molecule type" value="Genomic_DNA"/>
</dbReference>
<dbReference type="CDD" id="cd17574">
    <property type="entry name" value="REC_OmpR"/>
    <property type="match status" value="1"/>
</dbReference>
<dbReference type="Gene3D" id="2.60.40.10">
    <property type="entry name" value="Immunoglobulins"/>
    <property type="match status" value="1"/>
</dbReference>
<evidence type="ECO:0000256" key="6">
    <source>
        <dbReference type="ARBA" id="ARBA00022777"/>
    </source>
</evidence>
<dbReference type="GO" id="GO:0043565">
    <property type="term" value="F:sequence-specific DNA binding"/>
    <property type="evidence" value="ECO:0007669"/>
    <property type="project" value="InterPro"/>
</dbReference>
<evidence type="ECO:0000256" key="1">
    <source>
        <dbReference type="ARBA" id="ARBA00000085"/>
    </source>
</evidence>
<dbReference type="Pfam" id="PF07495">
    <property type="entry name" value="Y_Y_Y"/>
    <property type="match status" value="1"/>
</dbReference>
<dbReference type="FunFam" id="3.30.565.10:FF:000037">
    <property type="entry name" value="Hybrid sensor histidine kinase/response regulator"/>
    <property type="match status" value="1"/>
</dbReference>
<proteinExistence type="predicted"/>
<dbReference type="InterPro" id="IPR036890">
    <property type="entry name" value="HATPase_C_sf"/>
</dbReference>
<dbReference type="SMART" id="SM00342">
    <property type="entry name" value="HTH_ARAC"/>
    <property type="match status" value="1"/>
</dbReference>
<dbReference type="SUPFAM" id="SSF47384">
    <property type="entry name" value="Homodimeric domain of signal transducing histidine kinase"/>
    <property type="match status" value="1"/>
</dbReference>
<dbReference type="CDD" id="cd00075">
    <property type="entry name" value="HATPase"/>
    <property type="match status" value="1"/>
</dbReference>
<feature type="domain" description="HTH araC/xylS-type" evidence="13">
    <location>
        <begin position="1329"/>
        <end position="1428"/>
    </location>
</feature>
<dbReference type="GO" id="GO:0000155">
    <property type="term" value="F:phosphorelay sensor kinase activity"/>
    <property type="evidence" value="ECO:0007669"/>
    <property type="project" value="InterPro"/>
</dbReference>
<protein>
    <recommendedName>
        <fullName evidence="2">histidine kinase</fullName>
        <ecNumber evidence="2">2.7.13.3</ecNumber>
    </recommendedName>
</protein>
<feature type="transmembrane region" description="Helical" evidence="12">
    <location>
        <begin position="23"/>
        <end position="44"/>
    </location>
</feature>
<keyword evidence="8" id="KW-0902">Two-component regulatory system</keyword>
<dbReference type="InterPro" id="IPR001789">
    <property type="entry name" value="Sig_transdc_resp-reg_receiver"/>
</dbReference>
<dbReference type="PROSITE" id="PS50110">
    <property type="entry name" value="RESPONSE_REGULATORY"/>
    <property type="match status" value="1"/>
</dbReference>
<dbReference type="SUPFAM" id="SSF46689">
    <property type="entry name" value="Homeodomain-like"/>
    <property type="match status" value="1"/>
</dbReference>
<evidence type="ECO:0000259" key="13">
    <source>
        <dbReference type="PROSITE" id="PS01124"/>
    </source>
</evidence>
<feature type="domain" description="Response regulatory" evidence="15">
    <location>
        <begin position="1182"/>
        <end position="1297"/>
    </location>
</feature>
<evidence type="ECO:0000256" key="9">
    <source>
        <dbReference type="ARBA" id="ARBA00023015"/>
    </source>
</evidence>
<evidence type="ECO:0000259" key="14">
    <source>
        <dbReference type="PROSITE" id="PS50109"/>
    </source>
</evidence>
<dbReference type="GO" id="GO:0005524">
    <property type="term" value="F:ATP binding"/>
    <property type="evidence" value="ECO:0007669"/>
    <property type="project" value="UniProtKB-KW"/>
</dbReference>
<dbReference type="PROSITE" id="PS50109">
    <property type="entry name" value="HIS_KIN"/>
    <property type="match status" value="1"/>
</dbReference>
<keyword evidence="6 16" id="KW-0418">Kinase</keyword>
<accession>A0A1K1R224</accession>
<sequence length="1437" mass="165015">MTYCIYYFDIFVSMTYSPTKLYAYQRILLLTVGVFLILTTTTYAQNSLKFEHLSTENGLSQSDVNVIFQDDNRFMWFGTHDGLNRYDGYNFTIFKPDAENKKSISSNLIWKIIDDDKGNLWIGTTGGGLNYFDRETEEFKTYKHDPKDDSSLKSNYITVLFRDSSNRLWVGTVKGVSMVDLNKPTDSLNFTHYNLYQNSSVPIKNTNNVSSFFEDSKHQVWIGGINGLSKLSRDNNGNIYFQSVNHLINLPNVNVKTIAEDNYGNLILGTNEGLYRYIPTKETNQVEFLHEGVCNAISIKNNNIWAGTDNGLLEFSNTSSTAIPQLISVYKYDPKNPNNSLSKNAIKSLFIDHTGIIWAGANGGGVNKFDPHRKQFSHIKKSLDSNSLSNDKVRAIFEDSRQNLWVGTEGGGLNFIKKNNITKDFNQFQHFDNVNKIFAIEEIELKNKRKIFIGGEFSPGLFEIDITNNKKLSESDLKLIPDVSGSVFSILQDRNKNIWIGTYNDGVHRWLINKDGTTFTKDILRQSNNQQFSIPNNIIRDIFEDSKGNKWFATGNGLSKLAPEQQKSKAPKFQNFKNNPEDKTTLSHNYILTVFESKSGTIWVGTFGGGLNKVIVHKDKTISFKRYTEKDGLPNNVIKGILDDDQGYLWMSTNNGLSKFNPTDETFQNYDVNDGLQSNEFSELTALKTKEGQLFFGGVNGFTTFYPEEIISNKIKAETVLTNFSIFNKPVAIGERINGRVILDKSINSIDKIKLKYSENSFSFEFAALHYAASRKNKYAYKLEGFDKDWIYTTSKNRYATYTNLEPGSYVLKIKASNNDYIWDETPIELKIDVTPPWWRTNLAKILYVLLAIVLLLAFRRFTIIRSAEKHQLELEHLEKEKHEEIHRLKLEFFTNISHEFRTPLTLIKGPLDFLLKKADTITPKEAKDQYVLMRKNTDYLLRLVNQLLDFRKMDHGKMSLNLSKNNIVEFLKDVGEPFQFLSRKKNINFEINVSKESILCWFDTDAVEKIINNLLSNAFKFTPENGNIKLDIFNGTDFKKPEDIELNIDQSKYIVIQVKDSGPGIPAHRLQHIFERFYTEIGLTTHVNTKGTGIGLSFTKNLVELHQGIIKVKSDSENGSTFYVWLPKEKETYEEKKELNFHEVFEDNTFISKVDAESHAISFMDDIIDQNMTRSRSKLPILLIIDDNPDIRSFIKKGLGENYYIYEAENGKKGLELAKKFIPNIVITDLVMPVMDGIDFCNQIKSTQETSHIPVVMLTAKTSQEKEIEGLKTGADVYIRKPFDLELLELKLSNILNDREKLRRKFNREITLQPNEVTVTSSDETFLQNAIEIVEKHMMNSEFSVEMLVKEMNMSRSNLYLKIKELTGLSSSEFIRNIRLKRAVQLFEKSDLSVKEIMYMTGFNTASYFSKCFKKQFGVVPSKYIRITDEDSPNKE</sequence>
<dbReference type="InterPro" id="IPR036097">
    <property type="entry name" value="HisK_dim/P_sf"/>
</dbReference>
<dbReference type="Pfam" id="PF02518">
    <property type="entry name" value="HATPase_c"/>
    <property type="match status" value="1"/>
</dbReference>
<dbReference type="InterPro" id="IPR011110">
    <property type="entry name" value="Reg_prop"/>
</dbReference>
<dbReference type="Gene3D" id="3.30.565.10">
    <property type="entry name" value="Histidine kinase-like ATPase, C-terminal domain"/>
    <property type="match status" value="1"/>
</dbReference>
<keyword evidence="3 11" id="KW-0597">Phosphoprotein</keyword>
<comment type="catalytic activity">
    <reaction evidence="1">
        <text>ATP + protein L-histidine = ADP + protein N-phospho-L-histidine.</text>
        <dbReference type="EC" id="2.7.13.3"/>
    </reaction>
</comment>
<dbReference type="SUPFAM" id="SSF55874">
    <property type="entry name" value="ATPase domain of HSP90 chaperone/DNA topoisomerase II/histidine kinase"/>
    <property type="match status" value="1"/>
</dbReference>
<dbReference type="SUPFAM" id="SSF52172">
    <property type="entry name" value="CheY-like"/>
    <property type="match status" value="1"/>
</dbReference>
<evidence type="ECO:0000256" key="12">
    <source>
        <dbReference type="SAM" id="Phobius"/>
    </source>
</evidence>
<dbReference type="InterPro" id="IPR015943">
    <property type="entry name" value="WD40/YVTN_repeat-like_dom_sf"/>
</dbReference>
<dbReference type="FunFam" id="1.10.287.130:FF:000045">
    <property type="entry name" value="Two-component system sensor histidine kinase/response regulator"/>
    <property type="match status" value="1"/>
</dbReference>
<keyword evidence="9" id="KW-0805">Transcription regulation</keyword>
<dbReference type="FunFam" id="2.60.40.10:FF:000791">
    <property type="entry name" value="Two-component system sensor histidine kinase/response regulator"/>
    <property type="match status" value="1"/>
</dbReference>
<dbReference type="Pfam" id="PF00072">
    <property type="entry name" value="Response_reg"/>
    <property type="match status" value="1"/>
</dbReference>
<evidence type="ECO:0000256" key="5">
    <source>
        <dbReference type="ARBA" id="ARBA00022741"/>
    </source>
</evidence>
<dbReference type="STRING" id="76595.SAMN05660313_03225"/>
<dbReference type="InterPro" id="IPR018060">
    <property type="entry name" value="HTH_AraC"/>
</dbReference>
<evidence type="ECO:0000256" key="4">
    <source>
        <dbReference type="ARBA" id="ARBA00022679"/>
    </source>
</evidence>
<dbReference type="RefSeq" id="WP_072304839.1">
    <property type="nucleotide sequence ID" value="NZ_FPIY01000006.1"/>
</dbReference>
<organism evidence="16 17">
    <name type="scientific">Cellulophaga fucicola</name>
    <dbReference type="NCBI Taxonomy" id="76595"/>
    <lineage>
        <taxon>Bacteria</taxon>
        <taxon>Pseudomonadati</taxon>
        <taxon>Bacteroidota</taxon>
        <taxon>Flavobacteriia</taxon>
        <taxon>Flavobacteriales</taxon>
        <taxon>Flavobacteriaceae</taxon>
        <taxon>Cellulophaga</taxon>
    </lineage>
</organism>
<dbReference type="EC" id="2.7.13.3" evidence="2"/>
<feature type="domain" description="Histidine kinase" evidence="14">
    <location>
        <begin position="896"/>
        <end position="1131"/>
    </location>
</feature>
<dbReference type="InterPro" id="IPR005467">
    <property type="entry name" value="His_kinase_dom"/>
</dbReference>
<dbReference type="InterPro" id="IPR013783">
    <property type="entry name" value="Ig-like_fold"/>
</dbReference>
<dbReference type="OrthoDB" id="358279at2"/>
<evidence type="ECO:0000256" key="10">
    <source>
        <dbReference type="ARBA" id="ARBA00023163"/>
    </source>
</evidence>
<dbReference type="SMART" id="SM00387">
    <property type="entry name" value="HATPase_c"/>
    <property type="match status" value="1"/>
</dbReference>
<dbReference type="PROSITE" id="PS01124">
    <property type="entry name" value="HTH_ARAC_FAMILY_2"/>
    <property type="match status" value="1"/>
</dbReference>
<evidence type="ECO:0000256" key="11">
    <source>
        <dbReference type="PROSITE-ProRule" id="PRU00169"/>
    </source>
</evidence>
<evidence type="ECO:0000256" key="2">
    <source>
        <dbReference type="ARBA" id="ARBA00012438"/>
    </source>
</evidence>
<evidence type="ECO:0000313" key="16">
    <source>
        <dbReference type="EMBL" id="SFW66184.1"/>
    </source>
</evidence>
<dbReference type="FunFam" id="1.10.10.60:FF:000284">
    <property type="entry name" value="Two-component system sensor histidine kinase/response regulator"/>
    <property type="match status" value="1"/>
</dbReference>
<keyword evidence="12" id="KW-1133">Transmembrane helix</keyword>
<dbReference type="Gene3D" id="2.130.10.10">
    <property type="entry name" value="YVTN repeat-like/Quinoprotein amine dehydrogenase"/>
    <property type="match status" value="2"/>
</dbReference>
<dbReference type="PRINTS" id="PR00344">
    <property type="entry name" value="BCTRLSENSOR"/>
</dbReference>
<reference evidence="17" key="1">
    <citation type="submission" date="2016-11" db="EMBL/GenBank/DDBJ databases">
        <authorList>
            <person name="Varghese N."/>
            <person name="Submissions S."/>
        </authorList>
    </citation>
    <scope>NUCLEOTIDE SEQUENCE [LARGE SCALE GENOMIC DNA]</scope>
    <source>
        <strain evidence="17">DSM 24786</strain>
    </source>
</reference>
<evidence type="ECO:0000256" key="8">
    <source>
        <dbReference type="ARBA" id="ARBA00023012"/>
    </source>
</evidence>
<keyword evidence="7" id="KW-0067">ATP-binding</keyword>
<dbReference type="PANTHER" id="PTHR43547">
    <property type="entry name" value="TWO-COMPONENT HISTIDINE KINASE"/>
    <property type="match status" value="1"/>
</dbReference>
<dbReference type="Pfam" id="PF00512">
    <property type="entry name" value="HisKA"/>
    <property type="match status" value="1"/>
</dbReference>
<evidence type="ECO:0000256" key="7">
    <source>
        <dbReference type="ARBA" id="ARBA00022840"/>
    </source>
</evidence>
<keyword evidence="4" id="KW-0808">Transferase</keyword>
<dbReference type="PANTHER" id="PTHR43547:SF2">
    <property type="entry name" value="HYBRID SIGNAL TRANSDUCTION HISTIDINE KINASE C"/>
    <property type="match status" value="1"/>
</dbReference>
<dbReference type="SUPFAM" id="SSF63829">
    <property type="entry name" value="Calcium-dependent phosphotriesterase"/>
    <property type="match status" value="3"/>
</dbReference>
<evidence type="ECO:0000313" key="17">
    <source>
        <dbReference type="Proteomes" id="UP000183257"/>
    </source>
</evidence>
<name>A0A1K1R224_9FLAO</name>
<dbReference type="Gene3D" id="1.10.10.60">
    <property type="entry name" value="Homeodomain-like"/>
    <property type="match status" value="2"/>
</dbReference>
<keyword evidence="17" id="KW-1185">Reference proteome</keyword>
<keyword evidence="5" id="KW-0547">Nucleotide-binding</keyword>
<feature type="modified residue" description="4-aspartylphosphate" evidence="11">
    <location>
        <position position="1230"/>
    </location>
</feature>
<dbReference type="InterPro" id="IPR003661">
    <property type="entry name" value="HisK_dim/P_dom"/>
</dbReference>
<dbReference type="Proteomes" id="UP000183257">
    <property type="component" value="Unassembled WGS sequence"/>
</dbReference>
<keyword evidence="12" id="KW-0812">Transmembrane</keyword>
<dbReference type="CDD" id="cd00082">
    <property type="entry name" value="HisKA"/>
    <property type="match status" value="1"/>
</dbReference>
<dbReference type="InterPro" id="IPR004358">
    <property type="entry name" value="Sig_transdc_His_kin-like_C"/>
</dbReference>
<gene>
    <name evidence="16" type="ORF">SAMN05660313_03225</name>
</gene>